<organism evidence="2 3">
    <name type="scientific">Herbaspirillum huttiense subsp. lycopersici</name>
    <dbReference type="NCBI Taxonomy" id="3074428"/>
    <lineage>
        <taxon>Bacteria</taxon>
        <taxon>Pseudomonadati</taxon>
        <taxon>Pseudomonadota</taxon>
        <taxon>Betaproteobacteria</taxon>
        <taxon>Burkholderiales</taxon>
        <taxon>Oxalobacteraceae</taxon>
        <taxon>Herbaspirillum</taxon>
    </lineage>
</organism>
<proteinExistence type="predicted"/>
<evidence type="ECO:0000313" key="2">
    <source>
        <dbReference type="EMBL" id="MDR9849748.1"/>
    </source>
</evidence>
<reference evidence="2" key="1">
    <citation type="submission" date="2023-09" db="EMBL/GenBank/DDBJ databases">
        <title>Description of first Herbaspirillum huttiense subsp. nephrolepsisexaltata and Herbaspirillum huttiense subsp. lycopersicon.</title>
        <authorList>
            <person name="Poudel M."/>
            <person name="Sharma A."/>
            <person name="Goss E."/>
            <person name="Tapia J.H."/>
            <person name="Harmon C.M."/>
            <person name="Jones J.B."/>
        </authorList>
    </citation>
    <scope>NUCLEOTIDE SEQUENCE</scope>
    <source>
        <strain evidence="2">SE1</strain>
    </source>
</reference>
<dbReference type="Pfam" id="PF00535">
    <property type="entry name" value="Glycos_transf_2"/>
    <property type="match status" value="1"/>
</dbReference>
<dbReference type="InterPro" id="IPR001173">
    <property type="entry name" value="Glyco_trans_2-like"/>
</dbReference>
<accession>A0ABU2ENK1</accession>
<dbReference type="CDD" id="cd04196">
    <property type="entry name" value="GT_2_like_d"/>
    <property type="match status" value="1"/>
</dbReference>
<dbReference type="PANTHER" id="PTHR22916:SF3">
    <property type="entry name" value="UDP-GLCNAC:BETAGAL BETA-1,3-N-ACETYLGLUCOSAMINYLTRANSFERASE-LIKE PROTEIN 1"/>
    <property type="match status" value="1"/>
</dbReference>
<evidence type="ECO:0000313" key="3">
    <source>
        <dbReference type="Proteomes" id="UP001246576"/>
    </source>
</evidence>
<dbReference type="Gene3D" id="3.90.550.10">
    <property type="entry name" value="Spore Coat Polysaccharide Biosynthesis Protein SpsA, Chain A"/>
    <property type="match status" value="1"/>
</dbReference>
<dbReference type="Proteomes" id="UP001246576">
    <property type="component" value="Unassembled WGS sequence"/>
</dbReference>
<comment type="caution">
    <text evidence="2">The sequence shown here is derived from an EMBL/GenBank/DDBJ whole genome shotgun (WGS) entry which is preliminary data.</text>
</comment>
<protein>
    <submittedName>
        <fullName evidence="2">Glycosyltransferase family 2 protein</fullName>
    </submittedName>
</protein>
<gene>
    <name evidence="2" type="ORF">RI048_16060</name>
</gene>
<dbReference type="SUPFAM" id="SSF53448">
    <property type="entry name" value="Nucleotide-diphospho-sugar transferases"/>
    <property type="match status" value="1"/>
</dbReference>
<evidence type="ECO:0000259" key="1">
    <source>
        <dbReference type="Pfam" id="PF00535"/>
    </source>
</evidence>
<sequence>MVAKSLAGPARLTCGIAMCTCNGMPYLPQQLDSLLQQDRLPDQIAIHDDASDDGSWEYLQQWAARQRIDVKLVRNEPRLGVVRNFEAAVQSLQTDLIFLCDQDDVWLPFKISLLSEQFEQDPALTLLHSDARLVDAQGVDMQASLFQSLGLSEEERGWVAQGRALDVLCRRNIVTGAAAVFRRDLLPLALPFSPDWVHDEWLAILAAATGKMRSEPSSTVQYRQHGRNAIGMEAPGLARLVKRFRFVMALPESKFQLLRLTRVEQLKARLEREGRLTPDLAAMLADWLRFARFRAGLSRYLPLRILAVLRHAVSTSDYRRFGRGPLSALRDVLMR</sequence>
<dbReference type="InterPro" id="IPR029044">
    <property type="entry name" value="Nucleotide-diphossugar_trans"/>
</dbReference>
<dbReference type="RefSeq" id="WP_310840397.1">
    <property type="nucleotide sequence ID" value="NZ_JAVLSJ010000008.1"/>
</dbReference>
<dbReference type="EMBL" id="JAVLSJ010000008">
    <property type="protein sequence ID" value="MDR9849748.1"/>
    <property type="molecule type" value="Genomic_DNA"/>
</dbReference>
<feature type="domain" description="Glycosyltransferase 2-like" evidence="1">
    <location>
        <begin position="16"/>
        <end position="125"/>
    </location>
</feature>
<dbReference type="PANTHER" id="PTHR22916">
    <property type="entry name" value="GLYCOSYLTRANSFERASE"/>
    <property type="match status" value="1"/>
</dbReference>
<name>A0ABU2ENK1_9BURK</name>
<keyword evidence="3" id="KW-1185">Reference proteome</keyword>